<protein>
    <submittedName>
        <fullName evidence="3">Outer membrane beta-barrel protein</fullName>
    </submittedName>
</protein>
<reference evidence="3 4" key="1">
    <citation type="submission" date="2020-07" db="EMBL/GenBank/DDBJ databases">
        <authorList>
            <person name="Feng X."/>
        </authorList>
    </citation>
    <scope>NUCLEOTIDE SEQUENCE [LARGE SCALE GENOMIC DNA]</scope>
    <source>
        <strain evidence="3 4">JCM23202</strain>
    </source>
</reference>
<keyword evidence="1" id="KW-0732">Signal</keyword>
<evidence type="ECO:0000259" key="2">
    <source>
        <dbReference type="Pfam" id="PF01389"/>
    </source>
</evidence>
<dbReference type="AlphaFoldDB" id="A0A7X1E733"/>
<dbReference type="Pfam" id="PF01389">
    <property type="entry name" value="OmpA_membrane"/>
    <property type="match status" value="1"/>
</dbReference>
<feature type="domain" description="Outer membrane protein OmpA-like transmembrane" evidence="2">
    <location>
        <begin position="23"/>
        <end position="160"/>
    </location>
</feature>
<feature type="chain" id="PRO_5031311853" evidence="1">
    <location>
        <begin position="22"/>
        <end position="180"/>
    </location>
</feature>
<dbReference type="Proteomes" id="UP000526501">
    <property type="component" value="Unassembled WGS sequence"/>
</dbReference>
<dbReference type="InterPro" id="IPR000498">
    <property type="entry name" value="OmpA-like_TM_dom"/>
</dbReference>
<organism evidence="3 4">
    <name type="scientific">Pelagicoccus albus</name>
    <dbReference type="NCBI Taxonomy" id="415222"/>
    <lineage>
        <taxon>Bacteria</taxon>
        <taxon>Pseudomonadati</taxon>
        <taxon>Verrucomicrobiota</taxon>
        <taxon>Opitutia</taxon>
        <taxon>Puniceicoccales</taxon>
        <taxon>Pelagicoccaceae</taxon>
        <taxon>Pelagicoccus</taxon>
    </lineage>
</organism>
<sequence>MKLSKALFALVAAGLVGTLSASPFYVAGGVYSASVEESFDAVSDLDLDDNDTVPALFFGVSFMDHFAVEAGYYDLGSYSSQLDNEVITADSEALAVNVVGSFKVVKLFDLYGKFGLAHVTSDLEFNSDTIEAFDDSSTDPYYGVGANLNVGQNIDIYAEYVRFASDLEVDLGGVGIRFHF</sequence>
<proteinExistence type="predicted"/>
<dbReference type="Gene3D" id="2.40.160.20">
    <property type="match status" value="1"/>
</dbReference>
<comment type="caution">
    <text evidence="3">The sequence shown here is derived from an EMBL/GenBank/DDBJ whole genome shotgun (WGS) entry which is preliminary data.</text>
</comment>
<dbReference type="RefSeq" id="WP_185658648.1">
    <property type="nucleotide sequence ID" value="NZ_CAWPOO010000001.1"/>
</dbReference>
<evidence type="ECO:0000313" key="4">
    <source>
        <dbReference type="Proteomes" id="UP000526501"/>
    </source>
</evidence>
<gene>
    <name evidence="3" type="ORF">H5P27_01690</name>
</gene>
<keyword evidence="4" id="KW-1185">Reference proteome</keyword>
<evidence type="ECO:0000313" key="3">
    <source>
        <dbReference type="EMBL" id="MBC2604761.1"/>
    </source>
</evidence>
<dbReference type="SUPFAM" id="SSF56925">
    <property type="entry name" value="OMPA-like"/>
    <property type="match status" value="1"/>
</dbReference>
<feature type="signal peptide" evidence="1">
    <location>
        <begin position="1"/>
        <end position="21"/>
    </location>
</feature>
<evidence type="ECO:0000256" key="1">
    <source>
        <dbReference type="SAM" id="SignalP"/>
    </source>
</evidence>
<dbReference type="EMBL" id="JACHVC010000001">
    <property type="protein sequence ID" value="MBC2604761.1"/>
    <property type="molecule type" value="Genomic_DNA"/>
</dbReference>
<dbReference type="GO" id="GO:0009279">
    <property type="term" value="C:cell outer membrane"/>
    <property type="evidence" value="ECO:0007669"/>
    <property type="project" value="InterPro"/>
</dbReference>
<accession>A0A7X1E733</accession>
<name>A0A7X1E733_9BACT</name>
<dbReference type="InterPro" id="IPR011250">
    <property type="entry name" value="OMP/PagP_B-barrel"/>
</dbReference>